<dbReference type="EMBL" id="JACCCO010000001">
    <property type="protein sequence ID" value="NYF40700.1"/>
    <property type="molecule type" value="Genomic_DNA"/>
</dbReference>
<comment type="caution">
    <text evidence="1">The sequence shown here is derived from an EMBL/GenBank/DDBJ whole genome shotgun (WGS) entry which is preliminary data.</text>
</comment>
<gene>
    <name evidence="1" type="ORF">HDA43_002859</name>
</gene>
<sequence length="452" mass="47222">MNLGAHRLSEAVFRALAAGGGGAAVRDLAAAQHSRHILLIRGVVDAAAGTRHPQAARTRRAYDLLADVQAHAPAEAEAVIRHPGTGAWARRTLRALHGGAAAPDGGPTRPGPAVPAVPADLAAVAAATAIRAGVAAVVEVPVHEGVVALPTLGRAVLASGGGGDRAVVRVAPRGGAEIVAGDDRVRVPPDHRAEAPGWHGVRRLSAEAGGSGIELLLDDVDAHCLPAATTAAGRLTAAEAARWQVLLDGAWQLLVKHHWTVAAEIGEIVRVLAPLAPPTAGQVSVSSRETFGCVALSAPEDDRVLAVTLAHEVQHAKLTALLDLVPLTLPDTGARYYAPWRDDPRPVSGLLQGVYAHLGVAGFWRRQRLHEHGNAAIRANAEFVRWRDAAAEVVRTLTASGALTPEGTAFVSSMNRTLAGWRGEPVPDPALGLARRAAERHRRHWRLRNGSP</sequence>
<evidence type="ECO:0000313" key="2">
    <source>
        <dbReference type="Proteomes" id="UP000576393"/>
    </source>
</evidence>
<reference evidence="1 2" key="1">
    <citation type="submission" date="2020-07" db="EMBL/GenBank/DDBJ databases">
        <title>Sequencing the genomes of 1000 actinobacteria strains.</title>
        <authorList>
            <person name="Klenk H.-P."/>
        </authorList>
    </citation>
    <scope>NUCLEOTIDE SEQUENCE [LARGE SCALE GENOMIC DNA]</scope>
    <source>
        <strain evidence="1 2">DSM 45763</strain>
    </source>
</reference>
<protein>
    <submittedName>
        <fullName evidence="1">HEXXH motif-containing protein</fullName>
    </submittedName>
</protein>
<dbReference type="Proteomes" id="UP000576393">
    <property type="component" value="Unassembled WGS sequence"/>
</dbReference>
<proteinExistence type="predicted"/>
<dbReference type="InterPro" id="IPR026337">
    <property type="entry name" value="AKG_HExxH"/>
</dbReference>
<accession>A0A852UXN1</accession>
<dbReference type="NCBIfam" id="TIGR04267">
    <property type="entry name" value="mod_HExxH"/>
    <property type="match status" value="1"/>
</dbReference>
<keyword evidence="2" id="KW-1185">Reference proteome</keyword>
<dbReference type="AlphaFoldDB" id="A0A852UXN1"/>
<evidence type="ECO:0000313" key="1">
    <source>
        <dbReference type="EMBL" id="NYF40700.1"/>
    </source>
</evidence>
<dbReference type="RefSeq" id="WP_179820761.1">
    <property type="nucleotide sequence ID" value="NZ_JACCCO010000001.1"/>
</dbReference>
<name>A0A852UXN1_9ACTN</name>
<organism evidence="1 2">
    <name type="scientific">Streptosporangium sandarakinum</name>
    <dbReference type="NCBI Taxonomy" id="1260955"/>
    <lineage>
        <taxon>Bacteria</taxon>
        <taxon>Bacillati</taxon>
        <taxon>Actinomycetota</taxon>
        <taxon>Actinomycetes</taxon>
        <taxon>Streptosporangiales</taxon>
        <taxon>Streptosporangiaceae</taxon>
        <taxon>Streptosporangium</taxon>
    </lineage>
</organism>